<name>A0ACC1CH58_9NEOP</name>
<protein>
    <submittedName>
        <fullName evidence="1">Uncharacterized protein</fullName>
    </submittedName>
</protein>
<evidence type="ECO:0000313" key="2">
    <source>
        <dbReference type="Proteomes" id="UP000824533"/>
    </source>
</evidence>
<comment type="caution">
    <text evidence="1">The sequence shown here is derived from an EMBL/GenBank/DDBJ whole genome shotgun (WGS) entry which is preliminary data.</text>
</comment>
<proteinExistence type="predicted"/>
<gene>
    <name evidence="1" type="ORF">K1T71_013705</name>
</gene>
<reference evidence="1 2" key="1">
    <citation type="journal article" date="2021" name="Front. Genet.">
        <title>Chromosome-Level Genome Assembly Reveals Significant Gene Expansion in the Toll and IMD Signaling Pathways of Dendrolimus kikuchii.</title>
        <authorList>
            <person name="Zhou J."/>
            <person name="Wu P."/>
            <person name="Xiong Z."/>
            <person name="Liu N."/>
            <person name="Zhao N."/>
            <person name="Ji M."/>
            <person name="Qiu Y."/>
            <person name="Yang B."/>
        </authorList>
    </citation>
    <scope>NUCLEOTIDE SEQUENCE [LARGE SCALE GENOMIC DNA]</scope>
    <source>
        <strain evidence="1">Ann1</strain>
    </source>
</reference>
<evidence type="ECO:0000313" key="1">
    <source>
        <dbReference type="EMBL" id="KAJ0170933.1"/>
    </source>
</evidence>
<sequence>MCILLQLPRVNNVEGKHRDETCKSSGRLPYCRPPPPPLIEGGPSPVVGRLWAVIIILLHADKSECTPACHKQSLIVLIDLKIFTSSAYKRKFENLKQLFISLIKIVNKSGPSRDPWGTPEGIFTHLEEYPLTTTACDLLSI</sequence>
<accession>A0ACC1CH58</accession>
<dbReference type="Proteomes" id="UP000824533">
    <property type="component" value="Linkage Group LG26"/>
</dbReference>
<organism evidence="1 2">
    <name type="scientific">Dendrolimus kikuchii</name>
    <dbReference type="NCBI Taxonomy" id="765133"/>
    <lineage>
        <taxon>Eukaryota</taxon>
        <taxon>Metazoa</taxon>
        <taxon>Ecdysozoa</taxon>
        <taxon>Arthropoda</taxon>
        <taxon>Hexapoda</taxon>
        <taxon>Insecta</taxon>
        <taxon>Pterygota</taxon>
        <taxon>Neoptera</taxon>
        <taxon>Endopterygota</taxon>
        <taxon>Lepidoptera</taxon>
        <taxon>Glossata</taxon>
        <taxon>Ditrysia</taxon>
        <taxon>Bombycoidea</taxon>
        <taxon>Lasiocampidae</taxon>
        <taxon>Dendrolimus</taxon>
    </lineage>
</organism>
<keyword evidence="2" id="KW-1185">Reference proteome</keyword>
<dbReference type="EMBL" id="CM034412">
    <property type="protein sequence ID" value="KAJ0170933.1"/>
    <property type="molecule type" value="Genomic_DNA"/>
</dbReference>